<dbReference type="InterPro" id="IPR050567">
    <property type="entry name" value="Mitochondrial_Carrier"/>
</dbReference>
<evidence type="ECO:0000256" key="1">
    <source>
        <dbReference type="ARBA" id="ARBA00004225"/>
    </source>
</evidence>
<keyword evidence="5" id="KW-0677">Repeat</keyword>
<dbReference type="GO" id="GO:0000064">
    <property type="term" value="F:L-ornithine transmembrane transporter activity"/>
    <property type="evidence" value="ECO:0007669"/>
    <property type="project" value="TreeGrafter"/>
</dbReference>
<reference evidence="12" key="1">
    <citation type="submission" date="2022-07" db="EMBL/GenBank/DDBJ databases">
        <title>Phylogenomic reconstructions and comparative analyses of Kickxellomycotina fungi.</title>
        <authorList>
            <person name="Reynolds N.K."/>
            <person name="Stajich J.E."/>
            <person name="Barry K."/>
            <person name="Grigoriev I.V."/>
            <person name="Crous P."/>
            <person name="Smith M.E."/>
        </authorList>
    </citation>
    <scope>NUCLEOTIDE SEQUENCE</scope>
    <source>
        <strain evidence="12">RSA 567</strain>
    </source>
</reference>
<feature type="repeat" description="Solcar" evidence="9">
    <location>
        <begin position="2"/>
        <end position="89"/>
    </location>
</feature>
<name>A0A9W8BBP7_9FUNG</name>
<dbReference type="GO" id="GO:0031966">
    <property type="term" value="C:mitochondrial membrane"/>
    <property type="evidence" value="ECO:0007669"/>
    <property type="project" value="UniProtKB-SubCell"/>
</dbReference>
<dbReference type="PANTHER" id="PTHR45624">
    <property type="entry name" value="MITOCHONDRIAL BASIC AMINO ACIDS TRANSPORTER-RELATED"/>
    <property type="match status" value="1"/>
</dbReference>
<keyword evidence="13" id="KW-1185">Reference proteome</keyword>
<dbReference type="Gene3D" id="1.50.40.10">
    <property type="entry name" value="Mitochondrial carrier domain"/>
    <property type="match status" value="1"/>
</dbReference>
<gene>
    <name evidence="12" type="primary">ORT1</name>
    <name evidence="12" type="ORF">H4R34_000483</name>
</gene>
<accession>A0A9W8BBP7</accession>
<evidence type="ECO:0000256" key="11">
    <source>
        <dbReference type="SAM" id="MobiDB-lite"/>
    </source>
</evidence>
<keyword evidence="8 9" id="KW-0472">Membrane</keyword>
<proteinExistence type="inferred from homology"/>
<evidence type="ECO:0000313" key="13">
    <source>
        <dbReference type="Proteomes" id="UP001151582"/>
    </source>
</evidence>
<dbReference type="InterPro" id="IPR023395">
    <property type="entry name" value="MCP_dom_sf"/>
</dbReference>
<dbReference type="Pfam" id="PF00153">
    <property type="entry name" value="Mito_carr"/>
    <property type="match status" value="3"/>
</dbReference>
<keyword evidence="6" id="KW-1133">Transmembrane helix</keyword>
<dbReference type="PROSITE" id="PS50920">
    <property type="entry name" value="SOLCAR"/>
    <property type="match status" value="3"/>
</dbReference>
<dbReference type="InterPro" id="IPR018108">
    <property type="entry name" value="MCP_transmembrane"/>
</dbReference>
<evidence type="ECO:0000256" key="8">
    <source>
        <dbReference type="ARBA" id="ARBA00023136"/>
    </source>
</evidence>
<evidence type="ECO:0000256" key="4">
    <source>
        <dbReference type="ARBA" id="ARBA00022692"/>
    </source>
</evidence>
<evidence type="ECO:0000256" key="7">
    <source>
        <dbReference type="ARBA" id="ARBA00023128"/>
    </source>
</evidence>
<dbReference type="GO" id="GO:1990575">
    <property type="term" value="P:mitochondrial L-ornithine transmembrane transport"/>
    <property type="evidence" value="ECO:0007669"/>
    <property type="project" value="TreeGrafter"/>
</dbReference>
<evidence type="ECO:0000256" key="3">
    <source>
        <dbReference type="ARBA" id="ARBA00022448"/>
    </source>
</evidence>
<evidence type="ECO:0000256" key="10">
    <source>
        <dbReference type="RuleBase" id="RU000488"/>
    </source>
</evidence>
<evidence type="ECO:0000256" key="2">
    <source>
        <dbReference type="ARBA" id="ARBA00006375"/>
    </source>
</evidence>
<keyword evidence="4 9" id="KW-0812">Transmembrane</keyword>
<feature type="region of interest" description="Disordered" evidence="11">
    <location>
        <begin position="288"/>
        <end position="308"/>
    </location>
</feature>
<comment type="subcellular location">
    <subcellularLocation>
        <location evidence="1">Mitochondrion membrane</location>
        <topology evidence="1">Multi-pass membrane protein</topology>
    </subcellularLocation>
</comment>
<dbReference type="PANTHER" id="PTHR45624:SF31">
    <property type="entry name" value="MITOCHONDRIAL ORNITHINE TRANSPORTER 1"/>
    <property type="match status" value="1"/>
</dbReference>
<feature type="repeat" description="Solcar" evidence="9">
    <location>
        <begin position="254"/>
        <end position="358"/>
    </location>
</feature>
<evidence type="ECO:0000256" key="6">
    <source>
        <dbReference type="ARBA" id="ARBA00022989"/>
    </source>
</evidence>
<organism evidence="12 13">
    <name type="scientific">Dimargaris verticillata</name>
    <dbReference type="NCBI Taxonomy" id="2761393"/>
    <lineage>
        <taxon>Eukaryota</taxon>
        <taxon>Fungi</taxon>
        <taxon>Fungi incertae sedis</taxon>
        <taxon>Zoopagomycota</taxon>
        <taxon>Kickxellomycotina</taxon>
        <taxon>Dimargaritomycetes</taxon>
        <taxon>Dimargaritales</taxon>
        <taxon>Dimargaritaceae</taxon>
        <taxon>Dimargaris</taxon>
    </lineage>
</organism>
<evidence type="ECO:0000256" key="5">
    <source>
        <dbReference type="ARBA" id="ARBA00022737"/>
    </source>
</evidence>
<comment type="similarity">
    <text evidence="2 10">Belongs to the mitochondrial carrier (TC 2.A.29) family.</text>
</comment>
<sequence>MTSDSLAIVCGSLAGIAGKFVEYPFDTIKVRLQAQPADRQWFQGPWDCLRTTLRQEGVYGLYRGVSSPLVGAMLENSVLFYTYGYFQRVLQDTFGIATLKHKANTVTDSRTVCLQQTLPLRYLACAGGLAGVCAAVVLTPVELVKCRMQVQMVGRYDRVASQALPAHATDAPKARAPAGPLQTVALIFKAQGLGGFFQGFAPTLLREVGGGMAWFGAYETVCHYFLRRRQTQLLDARHPADALDTSYTLSKDDLNVLELTAAGASAGIAYNIVLYPVDVVKSQIQTSGELQASRHQPTHSNVSKVAPPSTNTSMWRIGRALYAGGGIKALYRGCGITLLRAAPSNAVLFVSYVSAPTFEG</sequence>
<keyword evidence="7" id="KW-0496">Mitochondrion</keyword>
<evidence type="ECO:0000313" key="12">
    <source>
        <dbReference type="EMBL" id="KAJ1984721.1"/>
    </source>
</evidence>
<comment type="caution">
    <text evidence="12">The sequence shown here is derived from an EMBL/GenBank/DDBJ whole genome shotgun (WGS) entry which is preliminary data.</text>
</comment>
<keyword evidence="3 10" id="KW-0813">Transport</keyword>
<dbReference type="SUPFAM" id="SSF103506">
    <property type="entry name" value="Mitochondrial carrier"/>
    <property type="match status" value="1"/>
</dbReference>
<protein>
    <submittedName>
        <fullName evidence="12">Mitochondrial ornithine carrier protein</fullName>
    </submittedName>
</protein>
<dbReference type="Proteomes" id="UP001151582">
    <property type="component" value="Unassembled WGS sequence"/>
</dbReference>
<feature type="repeat" description="Solcar" evidence="9">
    <location>
        <begin position="118"/>
        <end position="224"/>
    </location>
</feature>
<dbReference type="OrthoDB" id="2139348at2759"/>
<dbReference type="EMBL" id="JANBQB010000012">
    <property type="protein sequence ID" value="KAJ1984721.1"/>
    <property type="molecule type" value="Genomic_DNA"/>
</dbReference>
<evidence type="ECO:0000256" key="9">
    <source>
        <dbReference type="PROSITE-ProRule" id="PRU00282"/>
    </source>
</evidence>
<dbReference type="AlphaFoldDB" id="A0A9W8BBP7"/>